<reference evidence="1" key="1">
    <citation type="submission" date="2016-11" db="EMBL/GenBank/DDBJ databases">
        <title>The genome of Nicotiana attenuata.</title>
        <authorList>
            <person name="Xu S."/>
            <person name="Brockmoeller T."/>
            <person name="Gaquerel E."/>
            <person name="Navarro A."/>
            <person name="Kuhl H."/>
            <person name="Gase K."/>
            <person name="Ling Z."/>
            <person name="Zhou W."/>
            <person name="Kreitzer C."/>
            <person name="Stanke M."/>
            <person name="Tang H."/>
            <person name="Lyons E."/>
            <person name="Pandey P."/>
            <person name="Pandey S.P."/>
            <person name="Timmermann B."/>
            <person name="Baldwin I.T."/>
        </authorList>
    </citation>
    <scope>NUCLEOTIDE SEQUENCE [LARGE SCALE GENOMIC DNA]</scope>
    <source>
        <strain evidence="1">UT</strain>
    </source>
</reference>
<dbReference type="AlphaFoldDB" id="A0A314KU13"/>
<accession>A0A314KU13</accession>
<keyword evidence="2" id="KW-1185">Reference proteome</keyword>
<evidence type="ECO:0000313" key="1">
    <source>
        <dbReference type="EMBL" id="OIT32866.1"/>
    </source>
</evidence>
<feature type="non-terminal residue" evidence="1">
    <location>
        <position position="1"/>
    </location>
</feature>
<gene>
    <name evidence="1" type="ORF">A4A49_55074</name>
</gene>
<proteinExistence type="predicted"/>
<comment type="caution">
    <text evidence="1">The sequence shown here is derived from an EMBL/GenBank/DDBJ whole genome shotgun (WGS) entry which is preliminary data.</text>
</comment>
<organism evidence="1 2">
    <name type="scientific">Nicotiana attenuata</name>
    <name type="common">Coyote tobacco</name>
    <dbReference type="NCBI Taxonomy" id="49451"/>
    <lineage>
        <taxon>Eukaryota</taxon>
        <taxon>Viridiplantae</taxon>
        <taxon>Streptophyta</taxon>
        <taxon>Embryophyta</taxon>
        <taxon>Tracheophyta</taxon>
        <taxon>Spermatophyta</taxon>
        <taxon>Magnoliopsida</taxon>
        <taxon>eudicotyledons</taxon>
        <taxon>Gunneridae</taxon>
        <taxon>Pentapetalae</taxon>
        <taxon>asterids</taxon>
        <taxon>lamiids</taxon>
        <taxon>Solanales</taxon>
        <taxon>Solanaceae</taxon>
        <taxon>Nicotianoideae</taxon>
        <taxon>Nicotianeae</taxon>
        <taxon>Nicotiana</taxon>
    </lineage>
</organism>
<dbReference type="EMBL" id="MJEQ01000981">
    <property type="protein sequence ID" value="OIT32866.1"/>
    <property type="molecule type" value="Genomic_DNA"/>
</dbReference>
<evidence type="ECO:0000313" key="2">
    <source>
        <dbReference type="Proteomes" id="UP000187609"/>
    </source>
</evidence>
<sequence>LCSIEKKVNLCKNSQDMNLVANPIDHGAWPLYTELTKLPPFDGPFESLTEEELAFFDNPHPGYPQAYDKAVD</sequence>
<protein>
    <submittedName>
        <fullName evidence="1">Uncharacterized protein</fullName>
    </submittedName>
</protein>
<dbReference type="Proteomes" id="UP000187609">
    <property type="component" value="Unassembled WGS sequence"/>
</dbReference>
<name>A0A314KU13_NICAT</name>